<proteinExistence type="predicted"/>
<dbReference type="AlphaFoldDB" id="B2XX66"/>
<protein>
    <submittedName>
        <fullName evidence="1">Uncharacterized protein</fullName>
    </submittedName>
</protein>
<sequence>MKNILKKIEVKQKYKDIKIVTKHGKVVVMNLFNRTDSLIGVSLKNNKKYLKIKVEKKKSIVHLSIPRRGNVIKNMQVTF</sequence>
<accession>B2XX66</accession>
<reference evidence="1" key="1">
    <citation type="journal article" date="2008" name="Mol. Biol. Evol.">
        <title>Mitochondrial genome evolution in the social amoebae.</title>
        <authorList>
            <person name="Heidel A.J."/>
            <person name="Gloeckner G."/>
        </authorList>
    </citation>
    <scope>NUCLEOTIDE SEQUENCE</scope>
    <source>
        <strain evidence="1">SH3</strain>
    </source>
</reference>
<organism evidence="1">
    <name type="scientific">Cavenderia fasciculata</name>
    <name type="common">Slime mold</name>
    <name type="synonym">Dictyostelium fasciculatum</name>
    <dbReference type="NCBI Taxonomy" id="261658"/>
    <lineage>
        <taxon>Eukaryota</taxon>
        <taxon>Amoebozoa</taxon>
        <taxon>Evosea</taxon>
        <taxon>Eumycetozoa</taxon>
        <taxon>Dictyostelia</taxon>
        <taxon>Acytosteliales</taxon>
        <taxon>Cavenderiaceae</taxon>
        <taxon>Cavenderia</taxon>
    </lineage>
</organism>
<name>B2XX66_CACFS</name>
<keyword evidence="1" id="KW-0496">Mitochondrion</keyword>
<dbReference type="KEGG" id="dfa:Difao_mp04"/>
<geneLocation type="mitochondrion" evidence="1"/>
<dbReference type="RefSeq" id="YP_001876514.1">
    <property type="nucleotide sequence ID" value="NC_010653.1"/>
</dbReference>
<evidence type="ECO:0000313" key="1">
    <source>
        <dbReference type="EMBL" id="ABX45188.1"/>
    </source>
</evidence>
<dbReference type="GeneID" id="6276354"/>
<dbReference type="EMBL" id="EU275727">
    <property type="protein sequence ID" value="ABX45188.1"/>
    <property type="molecule type" value="Genomic_DNA"/>
</dbReference>